<feature type="domain" description="DUF3048" evidence="4">
    <location>
        <begin position="232"/>
        <end position="330"/>
    </location>
</feature>
<evidence type="ECO:0000259" key="4">
    <source>
        <dbReference type="Pfam" id="PF17479"/>
    </source>
</evidence>
<feature type="domain" description="DUF3048" evidence="3">
    <location>
        <begin position="52"/>
        <end position="189"/>
    </location>
</feature>
<proteinExistence type="predicted"/>
<organism evidence="5 6">
    <name type="scientific">Sporosarcina pasteurii</name>
    <name type="common">Bacillus pasteurii</name>
    <dbReference type="NCBI Taxonomy" id="1474"/>
    <lineage>
        <taxon>Bacteria</taxon>
        <taxon>Bacillati</taxon>
        <taxon>Bacillota</taxon>
        <taxon>Bacilli</taxon>
        <taxon>Bacillales</taxon>
        <taxon>Caryophanaceae</taxon>
        <taxon>Sporosarcina</taxon>
    </lineage>
</organism>
<feature type="chain" id="PRO_5017062391" evidence="2">
    <location>
        <begin position="23"/>
        <end position="347"/>
    </location>
</feature>
<protein>
    <submittedName>
        <fullName evidence="5">Lipoprotein yerB</fullName>
    </submittedName>
</protein>
<reference evidence="5 6" key="1">
    <citation type="submission" date="2018-06" db="EMBL/GenBank/DDBJ databases">
        <authorList>
            <consortium name="Pathogen Informatics"/>
            <person name="Doyle S."/>
        </authorList>
    </citation>
    <scope>NUCLEOTIDE SEQUENCE [LARGE SCALE GENOMIC DNA]</scope>
    <source>
        <strain evidence="6">ATCC 11859 / DSM 33 / NCIB 8841 / NCTC 4822</strain>
    </source>
</reference>
<dbReference type="RefSeq" id="WP_115363138.1">
    <property type="nucleotide sequence ID" value="NZ_CP038012.1"/>
</dbReference>
<dbReference type="SUPFAM" id="SSF159774">
    <property type="entry name" value="YerB-like"/>
    <property type="match status" value="1"/>
</dbReference>
<keyword evidence="2" id="KW-0732">Signal</keyword>
<dbReference type="Proteomes" id="UP000254519">
    <property type="component" value="Unassembled WGS sequence"/>
</dbReference>
<evidence type="ECO:0000313" key="6">
    <source>
        <dbReference type="Proteomes" id="UP000254519"/>
    </source>
</evidence>
<feature type="region of interest" description="Disordered" evidence="1">
    <location>
        <begin position="23"/>
        <end position="45"/>
    </location>
</feature>
<dbReference type="Pfam" id="PF17479">
    <property type="entry name" value="DUF3048_C"/>
    <property type="match status" value="1"/>
</dbReference>
<keyword evidence="5" id="KW-0449">Lipoprotein</keyword>
<evidence type="ECO:0000256" key="2">
    <source>
        <dbReference type="SAM" id="SignalP"/>
    </source>
</evidence>
<dbReference type="InterPro" id="IPR023158">
    <property type="entry name" value="YerB-like_sf"/>
</dbReference>
<accession>A0A380CC04</accession>
<sequence>MKISIRLLVVMTAMMLIMAACSKSKEEEQPNPEETGKESDLPEEVQQYKAPFTGMTVNEEKKMRPVLVTINNHPDARPQSGLSDADMIYELMTEGNTTRYLALFQSELPDEIGPVRSARDMFIHLAQGLDAFYVAHGYSPDALALLKSGDVDHVNGMQHDGTLFKRSTDRKAPHNSYISGENIRIAVEQVNAPMMIDKMPSLSFHESIESAKIEQSASTITVQNGSHPVFTSTYTYDEQTGSYEQSVNNVQTIDQANGEPIELANILVFEAAHQTIDAEGRQAIDLESGGKARLFQAGGVKEIEWTNVDGMLVPVENGVTVKLVPGKTWIHIVKTDPGIEANVSYTP</sequence>
<dbReference type="PROSITE" id="PS51257">
    <property type="entry name" value="PROKAR_LIPOPROTEIN"/>
    <property type="match status" value="1"/>
</dbReference>
<evidence type="ECO:0000256" key="1">
    <source>
        <dbReference type="SAM" id="MobiDB-lite"/>
    </source>
</evidence>
<dbReference type="Pfam" id="PF11258">
    <property type="entry name" value="DUF3048"/>
    <property type="match status" value="1"/>
</dbReference>
<dbReference type="AlphaFoldDB" id="A0A380CC04"/>
<feature type="signal peptide" evidence="2">
    <location>
        <begin position="1"/>
        <end position="22"/>
    </location>
</feature>
<evidence type="ECO:0000259" key="3">
    <source>
        <dbReference type="Pfam" id="PF11258"/>
    </source>
</evidence>
<dbReference type="EMBL" id="UGYZ01000002">
    <property type="protein sequence ID" value="SUJ17367.1"/>
    <property type="molecule type" value="Genomic_DNA"/>
</dbReference>
<dbReference type="InterPro" id="IPR035328">
    <property type="entry name" value="DUF3048_C"/>
</dbReference>
<name>A0A380CC04_SPOPA</name>
<gene>
    <name evidence="5" type="primary">yerB</name>
    <name evidence="5" type="ORF">NCTC4822_02834</name>
</gene>
<dbReference type="InterPro" id="IPR021416">
    <property type="entry name" value="DUF3048_N"/>
</dbReference>
<keyword evidence="6" id="KW-1185">Reference proteome</keyword>
<evidence type="ECO:0000313" key="5">
    <source>
        <dbReference type="EMBL" id="SUJ17367.1"/>
    </source>
</evidence>
<feature type="compositionally biased region" description="Basic and acidic residues" evidence="1">
    <location>
        <begin position="23"/>
        <end position="40"/>
    </location>
</feature>
<dbReference type="Gene3D" id="3.50.90.10">
    <property type="entry name" value="YerB-like"/>
    <property type="match status" value="1"/>
</dbReference>
<dbReference type="OrthoDB" id="9779102at2"/>